<keyword evidence="3 6" id="KW-0812">Transmembrane</keyword>
<evidence type="ECO:0000256" key="1">
    <source>
        <dbReference type="ARBA" id="ARBA00004651"/>
    </source>
</evidence>
<sequence>MNRWRRLGLNLAAPLLAIIVAVIVTSIILVLSGDPVGPVWKVFLSSPVEGAWARMLNDTAAFYLSGIAVAIGFRMNLFNIGVDGQYRVAAFAAAVLAGQAWLPGWLNVIAAILLAMLVGALWAGIAAVLKTARGVSEVISTIMLNAIATGLVAWLLTKVQADNAGSNSTGTKPIPESSHVPALPFLQTNISNIYGLSLLAVLIGLAYWFVVSRTRFGFDLRAAGQSDDAARASGIDVKRTAIIAMLLSGAVAGLVGLPALFGNDYQYGTTSQAGLGFTGIAVALIGRNHPVGVAFGAFLWAYLANQADSLQINAGVSVALVNIIQGIMVLAVVIAYELVRRLGVRMEQRQVAADLAAPSEPVGAQA</sequence>
<gene>
    <name evidence="7" type="ORF">SAMN04489750_2253</name>
</gene>
<evidence type="ECO:0000256" key="4">
    <source>
        <dbReference type="ARBA" id="ARBA00022989"/>
    </source>
</evidence>
<dbReference type="GO" id="GO:0005886">
    <property type="term" value="C:plasma membrane"/>
    <property type="evidence" value="ECO:0007669"/>
    <property type="project" value="UniProtKB-SubCell"/>
</dbReference>
<keyword evidence="7" id="KW-0813">Transport</keyword>
<dbReference type="InterPro" id="IPR001851">
    <property type="entry name" value="ABC_transp_permease"/>
</dbReference>
<keyword evidence="8" id="KW-1185">Reference proteome</keyword>
<evidence type="ECO:0000313" key="8">
    <source>
        <dbReference type="Proteomes" id="UP000250028"/>
    </source>
</evidence>
<keyword evidence="5 6" id="KW-0472">Membrane</keyword>
<evidence type="ECO:0000256" key="3">
    <source>
        <dbReference type="ARBA" id="ARBA00022692"/>
    </source>
</evidence>
<evidence type="ECO:0000313" key="7">
    <source>
        <dbReference type="EMBL" id="SSA34921.1"/>
    </source>
</evidence>
<dbReference type="CDD" id="cd06580">
    <property type="entry name" value="TM_PBP1_transp_TpRbsC_like"/>
    <property type="match status" value="1"/>
</dbReference>
<dbReference type="Proteomes" id="UP000250028">
    <property type="component" value="Unassembled WGS sequence"/>
</dbReference>
<organism evidence="7 8">
    <name type="scientific">Branchiibius hedensis</name>
    <dbReference type="NCBI Taxonomy" id="672460"/>
    <lineage>
        <taxon>Bacteria</taxon>
        <taxon>Bacillati</taxon>
        <taxon>Actinomycetota</taxon>
        <taxon>Actinomycetes</taxon>
        <taxon>Micrococcales</taxon>
        <taxon>Dermacoccaceae</taxon>
        <taxon>Branchiibius</taxon>
    </lineage>
</organism>
<accession>A0A2Y8ZRD0</accession>
<feature type="transmembrane region" description="Helical" evidence="6">
    <location>
        <begin position="7"/>
        <end position="31"/>
    </location>
</feature>
<dbReference type="GO" id="GO:0022857">
    <property type="term" value="F:transmembrane transporter activity"/>
    <property type="evidence" value="ECO:0007669"/>
    <property type="project" value="InterPro"/>
</dbReference>
<name>A0A2Y8ZRD0_9MICO</name>
<keyword evidence="7" id="KW-0762">Sugar transport</keyword>
<feature type="transmembrane region" description="Helical" evidence="6">
    <location>
        <begin position="51"/>
        <end position="73"/>
    </location>
</feature>
<dbReference type="RefSeq" id="WP_170119842.1">
    <property type="nucleotide sequence ID" value="NZ_QGDN01000001.1"/>
</dbReference>
<feature type="transmembrane region" description="Helical" evidence="6">
    <location>
        <begin position="138"/>
        <end position="156"/>
    </location>
</feature>
<dbReference type="EMBL" id="UESZ01000001">
    <property type="protein sequence ID" value="SSA34921.1"/>
    <property type="molecule type" value="Genomic_DNA"/>
</dbReference>
<dbReference type="AlphaFoldDB" id="A0A2Y8ZRD0"/>
<feature type="transmembrane region" description="Helical" evidence="6">
    <location>
        <begin position="319"/>
        <end position="339"/>
    </location>
</feature>
<dbReference type="PANTHER" id="PTHR47089">
    <property type="entry name" value="ABC TRANSPORTER, PERMEASE PROTEIN"/>
    <property type="match status" value="1"/>
</dbReference>
<feature type="transmembrane region" description="Helical" evidence="6">
    <location>
        <begin position="193"/>
        <end position="211"/>
    </location>
</feature>
<feature type="transmembrane region" description="Helical" evidence="6">
    <location>
        <begin position="85"/>
        <end position="102"/>
    </location>
</feature>
<dbReference type="Pfam" id="PF02653">
    <property type="entry name" value="BPD_transp_2"/>
    <property type="match status" value="1"/>
</dbReference>
<keyword evidence="2" id="KW-1003">Cell membrane</keyword>
<evidence type="ECO:0000256" key="2">
    <source>
        <dbReference type="ARBA" id="ARBA00022475"/>
    </source>
</evidence>
<feature type="transmembrane region" description="Helical" evidence="6">
    <location>
        <begin position="108"/>
        <end position="129"/>
    </location>
</feature>
<keyword evidence="4 6" id="KW-1133">Transmembrane helix</keyword>
<proteinExistence type="predicted"/>
<comment type="subcellular location">
    <subcellularLocation>
        <location evidence="1">Cell membrane</location>
        <topology evidence="1">Multi-pass membrane protein</topology>
    </subcellularLocation>
</comment>
<reference evidence="8" key="1">
    <citation type="submission" date="2016-10" db="EMBL/GenBank/DDBJ databases">
        <authorList>
            <person name="Varghese N."/>
            <person name="Submissions S."/>
        </authorList>
    </citation>
    <scope>NUCLEOTIDE SEQUENCE [LARGE SCALE GENOMIC DNA]</scope>
    <source>
        <strain evidence="8">DSM 22951</strain>
    </source>
</reference>
<evidence type="ECO:0000256" key="5">
    <source>
        <dbReference type="ARBA" id="ARBA00023136"/>
    </source>
</evidence>
<protein>
    <submittedName>
        <fullName evidence="7">Simple sugar transport system permease protein</fullName>
    </submittedName>
</protein>
<dbReference type="PANTHER" id="PTHR47089:SF1">
    <property type="entry name" value="GUANOSINE ABC TRANSPORTER PERMEASE PROTEIN NUPP"/>
    <property type="match status" value="1"/>
</dbReference>
<feature type="transmembrane region" description="Helical" evidence="6">
    <location>
        <begin position="241"/>
        <end position="261"/>
    </location>
</feature>
<evidence type="ECO:0000256" key="6">
    <source>
        <dbReference type="SAM" id="Phobius"/>
    </source>
</evidence>